<dbReference type="InterPro" id="IPR004740">
    <property type="entry name" value="Nuc_H_symport"/>
</dbReference>
<gene>
    <name evidence="8" type="ORF">DES53_102565</name>
</gene>
<feature type="transmembrane region" description="Helical" evidence="7">
    <location>
        <begin position="164"/>
        <end position="183"/>
    </location>
</feature>
<feature type="transmembrane region" description="Helical" evidence="7">
    <location>
        <begin position="277"/>
        <end position="295"/>
    </location>
</feature>
<dbReference type="AlphaFoldDB" id="A0A366HSD9"/>
<evidence type="ECO:0000313" key="9">
    <source>
        <dbReference type="Proteomes" id="UP000253426"/>
    </source>
</evidence>
<feature type="transmembrane region" description="Helical" evidence="7">
    <location>
        <begin position="335"/>
        <end position="358"/>
    </location>
</feature>
<evidence type="ECO:0000256" key="6">
    <source>
        <dbReference type="ARBA" id="ARBA00023136"/>
    </source>
</evidence>
<comment type="subcellular location">
    <subcellularLocation>
        <location evidence="1">Cell membrane</location>
        <topology evidence="1">Multi-pass membrane protein</topology>
    </subcellularLocation>
</comment>
<evidence type="ECO:0000256" key="2">
    <source>
        <dbReference type="ARBA" id="ARBA00022448"/>
    </source>
</evidence>
<evidence type="ECO:0000256" key="3">
    <source>
        <dbReference type="ARBA" id="ARBA00022475"/>
    </source>
</evidence>
<keyword evidence="5 7" id="KW-1133">Transmembrane helix</keyword>
<dbReference type="GO" id="GO:0015213">
    <property type="term" value="F:uridine transmembrane transporter activity"/>
    <property type="evidence" value="ECO:0007669"/>
    <property type="project" value="TreeGrafter"/>
</dbReference>
<keyword evidence="9" id="KW-1185">Reference proteome</keyword>
<proteinExistence type="predicted"/>
<keyword evidence="2" id="KW-0813">Transport</keyword>
<feature type="transmembrane region" description="Helical" evidence="7">
    <location>
        <begin position="217"/>
        <end position="236"/>
    </location>
</feature>
<feature type="transmembrane region" description="Helical" evidence="7">
    <location>
        <begin position="99"/>
        <end position="126"/>
    </location>
</feature>
<evidence type="ECO:0000256" key="4">
    <source>
        <dbReference type="ARBA" id="ARBA00022692"/>
    </source>
</evidence>
<feature type="transmembrane region" description="Helical" evidence="7">
    <location>
        <begin position="42"/>
        <end position="62"/>
    </location>
</feature>
<name>A0A366HSD9_9BACT</name>
<dbReference type="InterPro" id="IPR036259">
    <property type="entry name" value="MFS_trans_sf"/>
</dbReference>
<dbReference type="PANTHER" id="PTHR23522">
    <property type="entry name" value="BLL5896 PROTEIN"/>
    <property type="match status" value="1"/>
</dbReference>
<feature type="transmembrane region" description="Helical" evidence="7">
    <location>
        <begin position="138"/>
        <end position="158"/>
    </location>
</feature>
<evidence type="ECO:0000313" key="8">
    <source>
        <dbReference type="EMBL" id="RBP46179.1"/>
    </source>
</evidence>
<accession>A0A366HSD9</accession>
<keyword evidence="3" id="KW-1003">Cell membrane</keyword>
<organism evidence="8 9">
    <name type="scientific">Roseimicrobium gellanilyticum</name>
    <dbReference type="NCBI Taxonomy" id="748857"/>
    <lineage>
        <taxon>Bacteria</taxon>
        <taxon>Pseudomonadati</taxon>
        <taxon>Verrucomicrobiota</taxon>
        <taxon>Verrucomicrobiia</taxon>
        <taxon>Verrucomicrobiales</taxon>
        <taxon>Verrucomicrobiaceae</taxon>
        <taxon>Roseimicrobium</taxon>
    </lineage>
</organism>
<evidence type="ECO:0000256" key="5">
    <source>
        <dbReference type="ARBA" id="ARBA00022989"/>
    </source>
</evidence>
<feature type="transmembrane region" description="Helical" evidence="7">
    <location>
        <begin position="248"/>
        <end position="270"/>
    </location>
</feature>
<keyword evidence="6 7" id="KW-0472">Membrane</keyword>
<dbReference type="EMBL" id="QNRR01000002">
    <property type="protein sequence ID" value="RBP46179.1"/>
    <property type="molecule type" value="Genomic_DNA"/>
</dbReference>
<dbReference type="PANTHER" id="PTHR23522:SF4">
    <property type="entry name" value="NUCLEOSIDE PERMEASE NUPG-RELATED"/>
    <property type="match status" value="1"/>
</dbReference>
<dbReference type="OrthoDB" id="184468at2"/>
<feature type="transmembrane region" description="Helical" evidence="7">
    <location>
        <begin position="301"/>
        <end position="323"/>
    </location>
</feature>
<dbReference type="Proteomes" id="UP000253426">
    <property type="component" value="Unassembled WGS sequence"/>
</dbReference>
<protein>
    <submittedName>
        <fullName evidence="8">Nucleoside H+ symporter</fullName>
    </submittedName>
</protein>
<evidence type="ECO:0000256" key="1">
    <source>
        <dbReference type="ARBA" id="ARBA00004651"/>
    </source>
</evidence>
<dbReference type="GO" id="GO:0005886">
    <property type="term" value="C:plasma membrane"/>
    <property type="evidence" value="ECO:0007669"/>
    <property type="project" value="UniProtKB-SubCell"/>
</dbReference>
<dbReference type="Pfam" id="PF03825">
    <property type="entry name" value="Nuc_H_symport"/>
    <property type="match status" value="1"/>
</dbReference>
<dbReference type="Gene3D" id="1.20.1250.20">
    <property type="entry name" value="MFS general substrate transporter like domains"/>
    <property type="match status" value="2"/>
</dbReference>
<feature type="transmembrane region" description="Helical" evidence="7">
    <location>
        <begin position="74"/>
        <end position="93"/>
    </location>
</feature>
<dbReference type="SUPFAM" id="SSF103473">
    <property type="entry name" value="MFS general substrate transporter"/>
    <property type="match status" value="1"/>
</dbReference>
<comment type="caution">
    <text evidence="8">The sequence shown here is derived from an EMBL/GenBank/DDBJ whole genome shotgun (WGS) entry which is preliminary data.</text>
</comment>
<keyword evidence="4 7" id="KW-0812">Transmembrane</keyword>
<feature type="transmembrane region" description="Helical" evidence="7">
    <location>
        <begin position="12"/>
        <end position="36"/>
    </location>
</feature>
<feature type="transmembrane region" description="Helical" evidence="7">
    <location>
        <begin position="373"/>
        <end position="392"/>
    </location>
</feature>
<reference evidence="8 9" key="1">
    <citation type="submission" date="2018-06" db="EMBL/GenBank/DDBJ databases">
        <title>Genomic Encyclopedia of Type Strains, Phase IV (KMG-IV): sequencing the most valuable type-strain genomes for metagenomic binning, comparative biology and taxonomic classification.</title>
        <authorList>
            <person name="Goeker M."/>
        </authorList>
    </citation>
    <scope>NUCLEOTIDE SEQUENCE [LARGE SCALE GENOMIC DNA]</scope>
    <source>
        <strain evidence="8 9">DSM 25532</strain>
    </source>
</reference>
<evidence type="ECO:0000256" key="7">
    <source>
        <dbReference type="SAM" id="Phobius"/>
    </source>
</evidence>
<sequence length="406" mass="44701">MDQDGSGGRTRLCVLYAVHACALGFWGVNLGAVLKAYGLEHIVPYAFACSSIAAFISPLAMGALADERMAPERVLRFLGIGSTIFLFLMYLAIQRGWGAGWVLVFTQIHALWSVPTFGLSTSLILSRLKNPKEQFGPVRLWATVGWMAAGIIISSVLHADKSVASGYAACVTWIITIAITFILPEKKRLELPRARRSIKEVLGLDALPLLTHPDHRVVFITSGLLNMALAAFYPFTVLHLQDLGVESATMVMGIGQISEIITMLALSAVLTRLRLKWVFLAGIGFGVARYALFFLNTSSSLVVGIFLHGFCYTLFFITAQIYLEQRVATSMRARAQALMTLMTSGFGNLLGYLGIGWWRMGCMQDGRTDWPKFWAGMTLLTVAVFVFFAVAYKGRSRDTQETSRLV</sequence>
<dbReference type="GO" id="GO:0015212">
    <property type="term" value="F:cytidine transmembrane transporter activity"/>
    <property type="evidence" value="ECO:0007669"/>
    <property type="project" value="TreeGrafter"/>
</dbReference>